<reference evidence="7 8" key="1">
    <citation type="submission" date="2018-01" db="EMBL/GenBank/DDBJ databases">
        <title>Genome sequence of a Cantenovulum-like bacteria.</title>
        <authorList>
            <person name="Tan W.R."/>
            <person name="Lau N.-S."/>
            <person name="Go F."/>
            <person name="Amirul A.-A.A."/>
        </authorList>
    </citation>
    <scope>NUCLEOTIDE SEQUENCE [LARGE SCALE GENOMIC DNA]</scope>
    <source>
        <strain evidence="7 8">CCB-QB4</strain>
    </source>
</reference>
<evidence type="ECO:0000256" key="5">
    <source>
        <dbReference type="ARBA" id="ARBA00023163"/>
    </source>
</evidence>
<dbReference type="AlphaFoldDB" id="A0A2S0VNF8"/>
<name>A0A2S0VNF8_9ALTE</name>
<dbReference type="PROSITE" id="PS00676">
    <property type="entry name" value="SIGMA54_INTERACT_2"/>
    <property type="match status" value="1"/>
</dbReference>
<dbReference type="SUPFAM" id="SSF55781">
    <property type="entry name" value="GAF domain-like"/>
    <property type="match status" value="1"/>
</dbReference>
<dbReference type="Gene3D" id="1.10.10.60">
    <property type="entry name" value="Homeodomain-like"/>
    <property type="match status" value="1"/>
</dbReference>
<keyword evidence="1" id="KW-0547">Nucleotide-binding</keyword>
<dbReference type="EMBL" id="CP026604">
    <property type="protein sequence ID" value="AWB65620.1"/>
    <property type="molecule type" value="Genomic_DNA"/>
</dbReference>
<evidence type="ECO:0000256" key="2">
    <source>
        <dbReference type="ARBA" id="ARBA00022840"/>
    </source>
</evidence>
<dbReference type="CDD" id="cd00009">
    <property type="entry name" value="AAA"/>
    <property type="match status" value="1"/>
</dbReference>
<dbReference type="PROSITE" id="PS00688">
    <property type="entry name" value="SIGMA54_INTERACT_3"/>
    <property type="match status" value="1"/>
</dbReference>
<evidence type="ECO:0000256" key="1">
    <source>
        <dbReference type="ARBA" id="ARBA00022741"/>
    </source>
</evidence>
<dbReference type="Pfam" id="PF02954">
    <property type="entry name" value="HTH_8"/>
    <property type="match status" value="1"/>
</dbReference>
<dbReference type="PROSITE" id="PS50045">
    <property type="entry name" value="SIGMA54_INTERACT_4"/>
    <property type="match status" value="1"/>
</dbReference>
<keyword evidence="8" id="KW-1185">Reference proteome</keyword>
<proteinExistence type="predicted"/>
<dbReference type="InterPro" id="IPR025662">
    <property type="entry name" value="Sigma_54_int_dom_ATP-bd_1"/>
</dbReference>
<evidence type="ECO:0000313" key="8">
    <source>
        <dbReference type="Proteomes" id="UP000244441"/>
    </source>
</evidence>
<keyword evidence="4" id="KW-0238">DNA-binding</keyword>
<dbReference type="OrthoDB" id="9804019at2"/>
<dbReference type="Gene3D" id="1.10.8.60">
    <property type="match status" value="1"/>
</dbReference>
<evidence type="ECO:0000259" key="6">
    <source>
        <dbReference type="PROSITE" id="PS50045"/>
    </source>
</evidence>
<dbReference type="SMART" id="SM00382">
    <property type="entry name" value="AAA"/>
    <property type="match status" value="1"/>
</dbReference>
<dbReference type="Gene3D" id="3.30.450.40">
    <property type="match status" value="1"/>
</dbReference>
<dbReference type="KEGG" id="cate:C2869_03835"/>
<accession>A0A2S0VNF8</accession>
<dbReference type="GO" id="GO:0006355">
    <property type="term" value="P:regulation of DNA-templated transcription"/>
    <property type="evidence" value="ECO:0007669"/>
    <property type="project" value="InterPro"/>
</dbReference>
<dbReference type="InterPro" id="IPR029016">
    <property type="entry name" value="GAF-like_dom_sf"/>
</dbReference>
<keyword evidence="5" id="KW-0804">Transcription</keyword>
<dbReference type="Pfam" id="PF00158">
    <property type="entry name" value="Sigma54_activat"/>
    <property type="match status" value="1"/>
</dbReference>
<dbReference type="InterPro" id="IPR025944">
    <property type="entry name" value="Sigma_54_int_dom_CS"/>
</dbReference>
<dbReference type="SMART" id="SM00065">
    <property type="entry name" value="GAF"/>
    <property type="match status" value="1"/>
</dbReference>
<evidence type="ECO:0000256" key="3">
    <source>
        <dbReference type="ARBA" id="ARBA00023015"/>
    </source>
</evidence>
<dbReference type="InterPro" id="IPR003018">
    <property type="entry name" value="GAF"/>
</dbReference>
<dbReference type="Gene3D" id="3.40.50.300">
    <property type="entry name" value="P-loop containing nucleotide triphosphate hydrolases"/>
    <property type="match status" value="1"/>
</dbReference>
<gene>
    <name evidence="7" type="ORF">C2869_03835</name>
</gene>
<dbReference type="GO" id="GO:0005524">
    <property type="term" value="F:ATP binding"/>
    <property type="evidence" value="ECO:0007669"/>
    <property type="project" value="UniProtKB-KW"/>
</dbReference>
<evidence type="ECO:0000256" key="4">
    <source>
        <dbReference type="ARBA" id="ARBA00023125"/>
    </source>
</evidence>
<dbReference type="InterPro" id="IPR002078">
    <property type="entry name" value="Sigma_54_int"/>
</dbReference>
<dbReference type="Pfam" id="PF01590">
    <property type="entry name" value="GAF"/>
    <property type="match status" value="1"/>
</dbReference>
<dbReference type="InterPro" id="IPR003593">
    <property type="entry name" value="AAA+_ATPase"/>
</dbReference>
<dbReference type="Proteomes" id="UP000244441">
    <property type="component" value="Chromosome"/>
</dbReference>
<dbReference type="PROSITE" id="PS00675">
    <property type="entry name" value="SIGMA54_INTERACT_1"/>
    <property type="match status" value="1"/>
</dbReference>
<dbReference type="SUPFAM" id="SSF52540">
    <property type="entry name" value="P-loop containing nucleoside triphosphate hydrolases"/>
    <property type="match status" value="1"/>
</dbReference>
<dbReference type="InterPro" id="IPR002197">
    <property type="entry name" value="HTH_Fis"/>
</dbReference>
<evidence type="ECO:0000313" key="7">
    <source>
        <dbReference type="EMBL" id="AWB65620.1"/>
    </source>
</evidence>
<dbReference type="PANTHER" id="PTHR32071">
    <property type="entry name" value="TRANSCRIPTIONAL REGULATORY PROTEIN"/>
    <property type="match status" value="1"/>
</dbReference>
<dbReference type="InterPro" id="IPR058031">
    <property type="entry name" value="AAA_lid_NorR"/>
</dbReference>
<dbReference type="NCBIfam" id="NF003451">
    <property type="entry name" value="PRK05022.1"/>
    <property type="match status" value="1"/>
</dbReference>
<dbReference type="Pfam" id="PF25601">
    <property type="entry name" value="AAA_lid_14"/>
    <property type="match status" value="1"/>
</dbReference>
<dbReference type="RefSeq" id="WP_108601695.1">
    <property type="nucleotide sequence ID" value="NZ_CP026604.1"/>
</dbReference>
<dbReference type="InterPro" id="IPR027417">
    <property type="entry name" value="P-loop_NTPase"/>
</dbReference>
<dbReference type="InterPro" id="IPR025943">
    <property type="entry name" value="Sigma_54_int_dom_ATP-bd_2"/>
</dbReference>
<sequence>MTTSNDFSLALIAIVADLSQDLSAQVRYQRLLSVMKQIFPCDAAALLKIEGRALRPIAVNGLSRDTLGRRFMVDEHPRLATILLSREPVRFPADSDLADPYDGLLDNHQQSLHVHDCMGISLYQDDQPWGVLTLDAAVPGTFDQIEQQQLRTFIGLTEATVKAAHRIEALQARVDREIEVAQSQLVDEGKTEIIGNSQSLNLMLSEIDIVARSHLTVLILGETGVGKELVARKIHSRSARHDQPLVYVNCAALPENLAESELFGHKKGAFTGAEHNRLGKFEIANGGTLFLDEIGELSLAVQAKILRALQSGEIQRVGSDQHIEVDVRIIAATNRDLKHEVRKERFRADLYHRLSVYPLIVPPLRERGNDVLLIAGYLLEKNQRRFGVQGLRLSAGARQVICHYAWPGNVRELEHLLSRAALKAINSHGKESRVVNIMPNHLDISEQDILDNTLAEQSQLPLTSGLNQSSIANIAPGVTLKQATEQYQKQLIQQRLQVHQNNQAAVARELGINRSNFYRLLKRLAIGSIEEN</sequence>
<dbReference type="SUPFAM" id="SSF46689">
    <property type="entry name" value="Homeodomain-like"/>
    <property type="match status" value="1"/>
</dbReference>
<dbReference type="GO" id="GO:0043565">
    <property type="term" value="F:sequence-specific DNA binding"/>
    <property type="evidence" value="ECO:0007669"/>
    <property type="project" value="InterPro"/>
</dbReference>
<dbReference type="FunFam" id="3.40.50.300:FF:000006">
    <property type="entry name" value="DNA-binding transcriptional regulator NtrC"/>
    <property type="match status" value="1"/>
</dbReference>
<protein>
    <submittedName>
        <fullName evidence="7">Nitric oxide reductase transcriptional regulator NorR</fullName>
    </submittedName>
</protein>
<feature type="domain" description="Sigma-54 factor interaction" evidence="6">
    <location>
        <begin position="193"/>
        <end position="422"/>
    </location>
</feature>
<keyword evidence="3" id="KW-0805">Transcription regulation</keyword>
<organism evidence="7 8">
    <name type="scientific">Saccharobesus litoralis</name>
    <dbReference type="NCBI Taxonomy" id="2172099"/>
    <lineage>
        <taxon>Bacteria</taxon>
        <taxon>Pseudomonadati</taxon>
        <taxon>Pseudomonadota</taxon>
        <taxon>Gammaproteobacteria</taxon>
        <taxon>Alteromonadales</taxon>
        <taxon>Alteromonadaceae</taxon>
        <taxon>Saccharobesus</taxon>
    </lineage>
</organism>
<keyword evidence="2" id="KW-0067">ATP-binding</keyword>
<dbReference type="PANTHER" id="PTHR32071:SF35">
    <property type="entry name" value="ANAEROBIC NITRIC OXIDE REDUCTASE TRANSCRIPTION REGULATOR NORR"/>
    <property type="match status" value="1"/>
</dbReference>
<dbReference type="InterPro" id="IPR009057">
    <property type="entry name" value="Homeodomain-like_sf"/>
</dbReference>